<accession>A0A3C1KSS1</accession>
<reference evidence="1 2" key="1">
    <citation type="journal article" date="2018" name="Nat. Biotechnol.">
        <title>A standardized bacterial taxonomy based on genome phylogeny substantially revises the tree of life.</title>
        <authorList>
            <person name="Parks D.H."/>
            <person name="Chuvochina M."/>
            <person name="Waite D.W."/>
            <person name="Rinke C."/>
            <person name="Skarshewski A."/>
            <person name="Chaumeil P.A."/>
            <person name="Hugenholtz P."/>
        </authorList>
    </citation>
    <scope>NUCLEOTIDE SEQUENCE [LARGE SCALE GENOMIC DNA]</scope>
    <source>
        <strain evidence="1">UBA9158</strain>
    </source>
</reference>
<protein>
    <recommendedName>
        <fullName evidence="3">Alpha/beta hydrolase</fullName>
    </recommendedName>
</protein>
<dbReference type="PROSITE" id="PS51257">
    <property type="entry name" value="PROKAR_LIPOPROTEIN"/>
    <property type="match status" value="1"/>
</dbReference>
<evidence type="ECO:0008006" key="3">
    <source>
        <dbReference type="Google" id="ProtNLM"/>
    </source>
</evidence>
<evidence type="ECO:0000313" key="2">
    <source>
        <dbReference type="Proteomes" id="UP000259273"/>
    </source>
</evidence>
<dbReference type="AlphaFoldDB" id="A0A3C1KSS1"/>
<dbReference type="SUPFAM" id="SSF53474">
    <property type="entry name" value="alpha/beta-Hydrolases"/>
    <property type="match status" value="1"/>
</dbReference>
<proteinExistence type="predicted"/>
<dbReference type="Proteomes" id="UP000259273">
    <property type="component" value="Unassembled WGS sequence"/>
</dbReference>
<dbReference type="Gene3D" id="3.40.50.1820">
    <property type="entry name" value="alpha/beta hydrolase"/>
    <property type="match status" value="1"/>
</dbReference>
<organism evidence="1 2">
    <name type="scientific">Haliea salexigens</name>
    <dbReference type="NCBI Taxonomy" id="287487"/>
    <lineage>
        <taxon>Bacteria</taxon>
        <taxon>Pseudomonadati</taxon>
        <taxon>Pseudomonadota</taxon>
        <taxon>Gammaproteobacteria</taxon>
        <taxon>Cellvibrionales</taxon>
        <taxon>Halieaceae</taxon>
        <taxon>Haliea</taxon>
    </lineage>
</organism>
<dbReference type="EMBL" id="DMND01000227">
    <property type="protein sequence ID" value="HAN29374.1"/>
    <property type="molecule type" value="Genomic_DNA"/>
</dbReference>
<sequence>MPIGRASFPDSQLTFSVGRVRFFVGLVAAAVAACSSMPPPVDTSNYTPLVLAPATMVGVIDRRADFRAFYCTEDRANEQGCPDVLRKFRDEGHAARVPLVDESRRGSYLVAIALGVGWDCAQSIIDEPELPSAALQDLGFDTRLIEVEGLSGSHRNADIVFLSLLDDLADSRPLILIGYSKGANDLLVALSRFPQLAARTAAFVSVAGAIGGSPVAENASAYTEKLLHFSPFGDCGVGDGQALASLRPRVRHAWLKDHLPLAVPSYSIITAPEPARVSRALHSPYKLLSIVHPLNDGALFHWDQLLPRSTLLGYANADHWAVSVPLRVSEVPFGQYLTENEYDRLGLWRSMLDFVIADLGREL</sequence>
<evidence type="ECO:0000313" key="1">
    <source>
        <dbReference type="EMBL" id="HAN29374.1"/>
    </source>
</evidence>
<name>A0A3C1KSS1_9GAMM</name>
<dbReference type="InterPro" id="IPR029058">
    <property type="entry name" value="AB_hydrolase_fold"/>
</dbReference>
<comment type="caution">
    <text evidence="1">The sequence shown here is derived from an EMBL/GenBank/DDBJ whole genome shotgun (WGS) entry which is preliminary data.</text>
</comment>
<gene>
    <name evidence="1" type="ORF">DCP75_16950</name>
</gene>